<name>A0A0F8YBH8_9ZZZZ</name>
<gene>
    <name evidence="2" type="ORF">LCGC14_2840520</name>
</gene>
<reference evidence="2" key="1">
    <citation type="journal article" date="2015" name="Nature">
        <title>Complex archaea that bridge the gap between prokaryotes and eukaryotes.</title>
        <authorList>
            <person name="Spang A."/>
            <person name="Saw J.H."/>
            <person name="Jorgensen S.L."/>
            <person name="Zaremba-Niedzwiedzka K."/>
            <person name="Martijn J."/>
            <person name="Lind A.E."/>
            <person name="van Eijk R."/>
            <person name="Schleper C."/>
            <person name="Guy L."/>
            <person name="Ettema T.J."/>
        </authorList>
    </citation>
    <scope>NUCLEOTIDE SEQUENCE</scope>
</reference>
<comment type="caution">
    <text evidence="2">The sequence shown here is derived from an EMBL/GenBank/DDBJ whole genome shotgun (WGS) entry which is preliminary data.</text>
</comment>
<dbReference type="EMBL" id="LAZR01054352">
    <property type="protein sequence ID" value="KKK78743.1"/>
    <property type="molecule type" value="Genomic_DNA"/>
</dbReference>
<feature type="region of interest" description="Disordered" evidence="1">
    <location>
        <begin position="1"/>
        <end position="36"/>
    </location>
</feature>
<evidence type="ECO:0000256" key="1">
    <source>
        <dbReference type="SAM" id="MobiDB-lite"/>
    </source>
</evidence>
<evidence type="ECO:0000313" key="2">
    <source>
        <dbReference type="EMBL" id="KKK78743.1"/>
    </source>
</evidence>
<dbReference type="AlphaFoldDB" id="A0A0F8YBH8"/>
<proteinExistence type="predicted"/>
<feature type="non-terminal residue" evidence="2">
    <location>
        <position position="92"/>
    </location>
</feature>
<sequence length="92" mass="9945">MARRYGGKFSPTDIPEVAAKDSKPRPEQGWSGKRRTRAGGRVNALFLAPQYAETAQHGAALCPPSGWLALYFASLGPWPAVFEPLLPIVPTP</sequence>
<organism evidence="2">
    <name type="scientific">marine sediment metagenome</name>
    <dbReference type="NCBI Taxonomy" id="412755"/>
    <lineage>
        <taxon>unclassified sequences</taxon>
        <taxon>metagenomes</taxon>
        <taxon>ecological metagenomes</taxon>
    </lineage>
</organism>
<accession>A0A0F8YBH8</accession>
<protein>
    <submittedName>
        <fullName evidence="2">Uncharacterized protein</fullName>
    </submittedName>
</protein>